<gene>
    <name evidence="9" type="ORF">EG327_009187</name>
</gene>
<dbReference type="SUPFAM" id="SSF48264">
    <property type="entry name" value="Cytochrome P450"/>
    <property type="match status" value="1"/>
</dbReference>
<organism evidence="9 10">
    <name type="scientific">Venturia inaequalis</name>
    <name type="common">Apple scab fungus</name>
    <dbReference type="NCBI Taxonomy" id="5025"/>
    <lineage>
        <taxon>Eukaryota</taxon>
        <taxon>Fungi</taxon>
        <taxon>Dikarya</taxon>
        <taxon>Ascomycota</taxon>
        <taxon>Pezizomycotina</taxon>
        <taxon>Dothideomycetes</taxon>
        <taxon>Pleosporomycetidae</taxon>
        <taxon>Venturiales</taxon>
        <taxon>Venturiaceae</taxon>
        <taxon>Venturia</taxon>
    </lineage>
</organism>
<dbReference type="GO" id="GO:0031267">
    <property type="term" value="F:small GTPase binding"/>
    <property type="evidence" value="ECO:0007669"/>
    <property type="project" value="InterPro"/>
</dbReference>
<dbReference type="GO" id="GO:0016192">
    <property type="term" value="P:vesicle-mediated transport"/>
    <property type="evidence" value="ECO:0007669"/>
    <property type="project" value="InterPro"/>
</dbReference>
<dbReference type="AlphaFoldDB" id="A0A8H3ZCY2"/>
<reference evidence="9 10" key="1">
    <citation type="submission" date="2019-07" db="EMBL/GenBank/DDBJ databases">
        <title>Venturia inaequalis Genome Resource.</title>
        <authorList>
            <person name="Lichtner F.J."/>
        </authorList>
    </citation>
    <scope>NUCLEOTIDE SEQUENCE [LARGE SCALE GENOMIC DNA]</scope>
    <source>
        <strain evidence="9 10">DMI_063113</strain>
    </source>
</reference>
<sequence length="1212" mass="138686">MANRGYDVVVDVDAEGDLGHTDLQEDLEFHSSNFEDPQNRNKIAPDTTASFSGSSSRNASGSPKKFLWSIQFYAQFFDVDTNEVIKRCWAALYPRANFLDVLEGNPDLYGPFWIATTVVFILFMTGTISWKLDHRGQEHYSYDFGLLSGAAGLIYGYTGIIPIGLWATLKWFGSESANLMECWALYGYANLIWIPVALISWSPISILNYVFVGIGFLISASFLFRNLYPVLSATDVRTSKILLIVVVALHAGLAIAIKILFFAHKSPAIKAPKETKGDPAASARPTFQTSPCFPFTEVQDLPKFSKTVTPMATKRLEFINVSDPSDAKAAAIRTKVRKHVMKDIGRARRRPKKSPTTFEVIFNPQCQLGSREIDPFVRFPIEMGETERSLLSMIFRDVDCTQYAHRYEWFSVALIDEATMLLVLSNSAAHRDRVNGLPIGQKSPDAHELYLRALESVNRRLLKTEPEISEGLVGAIAGLMTHNDIVGNFEEWTVHVNGLEKLLATRGGINNISTRELKDTILYIELRGAFYQDIIPRFPLSATWVSYTTVEDEYHGTLESSGLILQWQLEHPTHTIWPHIYKDLVHYSLLTQEESRITSGRSWLESSHGGNWPNAQIHRITSWRPLQNTHSADEAAIKEEFLRLASLFYLGVLWAKFGVLPLGTAIYSKKLYELHRRHSLFWGELWPFEAWYLLVGAVGSSGERRHYFFEEIWALCLRDGLSIDEVLVKAKEKKPWQFEISWKKEQEAHIKYRNQGRLHQRNTESSFLAMELFSKIKSALRSYIVGGCGSYEIGPYEKSPPPGAWFDQRDCVLFREQVKESIRQTRCIIQCKDRKGESIEGGYAALVRARATSNQRLVTVFGIDNAFTTFDSQRKSDLVGEANHKVKNMSDEEWQQLAHRTAYWAASKINSTDTQRLDLTEFAQFLTMKVSLSLLFDLGAELLESEEAEDHIAFIAKEINRLWLASKIDPITEKWEEQSRFHKALHHVTNSSKTRVAECPHFADPKENPLNWILPAYESMWRIVLTTVRQVYFYTDGYESKVMRRFLEEPCRRTFRNEDKVCSTSAHHVIKECLRLYPPIRRIGRTLPENGEAKHIKADIRQCQRNHLLADFEPDEFHPKRWEYIEAQYRDTGDAKSLSDFEEQLGFLPFGSAPFKCPAGKSNFAFRMIGILVGAIIDSMDQANWHEDFDRLHDVLGSSREEENVLLYDFSY</sequence>
<feature type="compositionally biased region" description="Low complexity" evidence="6">
    <location>
        <begin position="49"/>
        <end position="60"/>
    </location>
</feature>
<keyword evidence="4 7" id="KW-1133">Transmembrane helix</keyword>
<protein>
    <recommendedName>
        <fullName evidence="8">Yip1 domain-containing protein</fullName>
    </recommendedName>
</protein>
<accession>A0A8H3ZCY2</accession>
<dbReference type="InterPro" id="IPR036396">
    <property type="entry name" value="Cyt_P450_sf"/>
</dbReference>
<dbReference type="InterPro" id="IPR039765">
    <property type="entry name" value="Yip5/YIPF1/YIPF2"/>
</dbReference>
<feature type="transmembrane region" description="Helical" evidence="7">
    <location>
        <begin position="183"/>
        <end position="201"/>
    </location>
</feature>
<dbReference type="GO" id="GO:0020037">
    <property type="term" value="F:heme binding"/>
    <property type="evidence" value="ECO:0007669"/>
    <property type="project" value="InterPro"/>
</dbReference>
<dbReference type="GO" id="GO:0016020">
    <property type="term" value="C:membrane"/>
    <property type="evidence" value="ECO:0007669"/>
    <property type="project" value="UniProtKB-SubCell"/>
</dbReference>
<evidence type="ECO:0000256" key="6">
    <source>
        <dbReference type="SAM" id="MobiDB-lite"/>
    </source>
</evidence>
<dbReference type="GO" id="GO:0016705">
    <property type="term" value="F:oxidoreductase activity, acting on paired donors, with incorporation or reduction of molecular oxygen"/>
    <property type="evidence" value="ECO:0007669"/>
    <property type="project" value="InterPro"/>
</dbReference>
<feature type="transmembrane region" description="Helical" evidence="7">
    <location>
        <begin position="240"/>
        <end position="263"/>
    </location>
</feature>
<feature type="region of interest" description="Disordered" evidence="6">
    <location>
        <begin position="31"/>
        <end position="60"/>
    </location>
</feature>
<dbReference type="Proteomes" id="UP000490939">
    <property type="component" value="Unassembled WGS sequence"/>
</dbReference>
<dbReference type="EMBL" id="WNWR01000006">
    <property type="protein sequence ID" value="KAE9994509.1"/>
    <property type="molecule type" value="Genomic_DNA"/>
</dbReference>
<dbReference type="InterPro" id="IPR006977">
    <property type="entry name" value="Yip1_dom"/>
</dbReference>
<feature type="transmembrane region" description="Helical" evidence="7">
    <location>
        <begin position="112"/>
        <end position="132"/>
    </location>
</feature>
<evidence type="ECO:0000313" key="10">
    <source>
        <dbReference type="Proteomes" id="UP000490939"/>
    </source>
</evidence>
<dbReference type="InterPro" id="IPR021858">
    <property type="entry name" value="Fun_TF"/>
</dbReference>
<comment type="caution">
    <text evidence="9">The sequence shown here is derived from an EMBL/GenBank/DDBJ whole genome shotgun (WGS) entry which is preliminary data.</text>
</comment>
<comment type="similarity">
    <text evidence="2">Belongs to the YIP1 family.</text>
</comment>
<comment type="subcellular location">
    <subcellularLocation>
        <location evidence="1">Membrane</location>
        <topology evidence="1">Multi-pass membrane protein</topology>
    </subcellularLocation>
</comment>
<dbReference type="GO" id="GO:0005794">
    <property type="term" value="C:Golgi apparatus"/>
    <property type="evidence" value="ECO:0007669"/>
    <property type="project" value="InterPro"/>
</dbReference>
<dbReference type="PANTHER" id="PTHR12822">
    <property type="entry name" value="PROTEIN YIPF"/>
    <property type="match status" value="1"/>
</dbReference>
<feature type="transmembrane region" description="Helical" evidence="7">
    <location>
        <begin position="206"/>
        <end position="228"/>
    </location>
</feature>
<dbReference type="GO" id="GO:0004497">
    <property type="term" value="F:monooxygenase activity"/>
    <property type="evidence" value="ECO:0007669"/>
    <property type="project" value="InterPro"/>
</dbReference>
<dbReference type="Gene3D" id="1.10.630.10">
    <property type="entry name" value="Cytochrome P450"/>
    <property type="match status" value="1"/>
</dbReference>
<evidence type="ECO:0000256" key="1">
    <source>
        <dbReference type="ARBA" id="ARBA00004141"/>
    </source>
</evidence>
<dbReference type="Pfam" id="PF04893">
    <property type="entry name" value="Yip1"/>
    <property type="match status" value="1"/>
</dbReference>
<proteinExistence type="inferred from homology"/>
<dbReference type="PANTHER" id="PTHR12822:SF2">
    <property type="entry name" value="PROTEIN YIPF"/>
    <property type="match status" value="1"/>
</dbReference>
<evidence type="ECO:0000313" key="9">
    <source>
        <dbReference type="EMBL" id="KAE9994509.1"/>
    </source>
</evidence>
<evidence type="ECO:0000256" key="4">
    <source>
        <dbReference type="ARBA" id="ARBA00022989"/>
    </source>
</evidence>
<dbReference type="GO" id="GO:0005506">
    <property type="term" value="F:iron ion binding"/>
    <property type="evidence" value="ECO:0007669"/>
    <property type="project" value="InterPro"/>
</dbReference>
<evidence type="ECO:0000256" key="7">
    <source>
        <dbReference type="SAM" id="Phobius"/>
    </source>
</evidence>
<name>A0A8H3ZCY2_VENIN</name>
<keyword evidence="10" id="KW-1185">Reference proteome</keyword>
<feature type="transmembrane region" description="Helical" evidence="7">
    <location>
        <begin position="144"/>
        <end position="163"/>
    </location>
</feature>
<evidence type="ECO:0000256" key="2">
    <source>
        <dbReference type="ARBA" id="ARBA00010596"/>
    </source>
</evidence>
<dbReference type="Pfam" id="PF11951">
    <property type="entry name" value="Fungal_trans_2"/>
    <property type="match status" value="1"/>
</dbReference>
<evidence type="ECO:0000259" key="8">
    <source>
        <dbReference type="Pfam" id="PF04893"/>
    </source>
</evidence>
<evidence type="ECO:0000256" key="5">
    <source>
        <dbReference type="ARBA" id="ARBA00023136"/>
    </source>
</evidence>
<evidence type="ECO:0000256" key="3">
    <source>
        <dbReference type="ARBA" id="ARBA00022692"/>
    </source>
</evidence>
<keyword evidence="3 7" id="KW-0812">Transmembrane</keyword>
<feature type="domain" description="Yip1" evidence="8">
    <location>
        <begin position="92"/>
        <end position="254"/>
    </location>
</feature>
<keyword evidence="5 7" id="KW-0472">Membrane</keyword>